<reference evidence="3" key="1">
    <citation type="submission" date="2015-11" db="EMBL/GenBank/DDBJ databases">
        <authorList>
            <person name="Varghese N."/>
        </authorList>
    </citation>
    <scope>NUCLEOTIDE SEQUENCE [LARGE SCALE GENOMIC DNA]</scope>
    <source>
        <strain evidence="3">DSM 45899</strain>
    </source>
</reference>
<keyword evidence="3" id="KW-1185">Reference proteome</keyword>
<dbReference type="Proteomes" id="UP000198802">
    <property type="component" value="Unassembled WGS sequence"/>
</dbReference>
<gene>
    <name evidence="2" type="ORF">Ga0074812_11567</name>
</gene>
<feature type="transmembrane region" description="Helical" evidence="1">
    <location>
        <begin position="6"/>
        <end position="25"/>
    </location>
</feature>
<feature type="transmembrane region" description="Helical" evidence="1">
    <location>
        <begin position="37"/>
        <end position="57"/>
    </location>
</feature>
<evidence type="ECO:0000313" key="3">
    <source>
        <dbReference type="Proteomes" id="UP000198802"/>
    </source>
</evidence>
<dbReference type="AlphaFoldDB" id="A0A0S4QRN0"/>
<accession>A0A0S4QRN0</accession>
<sequence length="66" mass="7112">MRVDRSYAGVFLVVVGGALLALLVAGRRAGGSLVREVWGRMGLLRWVFVLIIVVVFLDLADGAANR</sequence>
<keyword evidence="1" id="KW-0472">Membrane</keyword>
<dbReference type="EMBL" id="FAOZ01000015">
    <property type="protein sequence ID" value="CUU57865.1"/>
    <property type="molecule type" value="Genomic_DNA"/>
</dbReference>
<organism evidence="2 3">
    <name type="scientific">Parafrankia irregularis</name>
    <dbReference type="NCBI Taxonomy" id="795642"/>
    <lineage>
        <taxon>Bacteria</taxon>
        <taxon>Bacillati</taxon>
        <taxon>Actinomycetota</taxon>
        <taxon>Actinomycetes</taxon>
        <taxon>Frankiales</taxon>
        <taxon>Frankiaceae</taxon>
        <taxon>Parafrankia</taxon>
    </lineage>
</organism>
<evidence type="ECO:0000313" key="2">
    <source>
        <dbReference type="EMBL" id="CUU57865.1"/>
    </source>
</evidence>
<name>A0A0S4QRN0_9ACTN</name>
<proteinExistence type="predicted"/>
<protein>
    <submittedName>
        <fullName evidence="2">Uncharacterized protein</fullName>
    </submittedName>
</protein>
<evidence type="ECO:0000256" key="1">
    <source>
        <dbReference type="SAM" id="Phobius"/>
    </source>
</evidence>
<keyword evidence="1" id="KW-0812">Transmembrane</keyword>
<keyword evidence="1" id="KW-1133">Transmembrane helix</keyword>